<dbReference type="eggNOG" id="COG1392">
    <property type="taxonomic scope" value="Bacteria"/>
</dbReference>
<evidence type="ECO:0000256" key="1">
    <source>
        <dbReference type="ARBA" id="ARBA00008591"/>
    </source>
</evidence>
<dbReference type="Pfam" id="PF01865">
    <property type="entry name" value="PhoU_div"/>
    <property type="match status" value="1"/>
</dbReference>
<evidence type="ECO:0000256" key="2">
    <source>
        <dbReference type="SAM" id="MobiDB-lite"/>
    </source>
</evidence>
<evidence type="ECO:0000313" key="3">
    <source>
        <dbReference type="EMBL" id="ABP52767.1"/>
    </source>
</evidence>
<dbReference type="Gene3D" id="1.20.58.220">
    <property type="entry name" value="Phosphate transport system protein phou homolog 2, domain 2"/>
    <property type="match status" value="1"/>
</dbReference>
<dbReference type="HOGENOM" id="CLU_086031_3_0_11"/>
<reference evidence="4" key="1">
    <citation type="journal article" date="2007" name="Proc. Natl. Acad. Sci. U.S.A.">
        <title>Genome sequencing reveals complex secondary metabolome in the marine actinomycete Salinispora tropica.</title>
        <authorList>
            <person name="Udwary D.W."/>
            <person name="Zeigler L."/>
            <person name="Asolkar R.N."/>
            <person name="Singan V."/>
            <person name="Lapidus A."/>
            <person name="Fenical W."/>
            <person name="Jensen P.R."/>
            <person name="Moore B.S."/>
        </authorList>
    </citation>
    <scope>NUCLEOTIDE SEQUENCE [LARGE SCALE GENOMIC DNA]</scope>
    <source>
        <strain evidence="4">ATCC BAA-916 / DSM 44818 / CNB-440</strain>
    </source>
</reference>
<dbReference type="EMBL" id="CP000667">
    <property type="protein sequence ID" value="ABP52767.1"/>
    <property type="molecule type" value="Genomic_DNA"/>
</dbReference>
<dbReference type="AlphaFoldDB" id="A4X1L7"/>
<keyword evidence="4" id="KW-1185">Reference proteome</keyword>
<dbReference type="STRING" id="369723.Strop_0282"/>
<feature type="region of interest" description="Disordered" evidence="2">
    <location>
        <begin position="1"/>
        <end position="23"/>
    </location>
</feature>
<dbReference type="Proteomes" id="UP000000235">
    <property type="component" value="Chromosome"/>
</dbReference>
<evidence type="ECO:0008006" key="5">
    <source>
        <dbReference type="Google" id="ProtNLM"/>
    </source>
</evidence>
<comment type="similarity">
    <text evidence="1">Belongs to the UPF0111 family.</text>
</comment>
<accession>A4X1L7</accession>
<dbReference type="InterPro" id="IPR038078">
    <property type="entry name" value="PhoU-like_sf"/>
</dbReference>
<gene>
    <name evidence="3" type="ordered locus">Strop_0282</name>
</gene>
<dbReference type="PANTHER" id="PTHR37298">
    <property type="entry name" value="UPF0111 PROTEIN YKAA"/>
    <property type="match status" value="1"/>
</dbReference>
<proteinExistence type="inferred from homology"/>
<sequence length="282" mass="31926">MFGIGARGYPPAGSVPGRNGGSTPIKVNRALIESEREWASGGPVHSAFWRHLAFPLRSPREVAATPHRHDEVRPVKFSFRPNEGAFYELFTRAAQNLVRGTELLNELALPGVEVQSVSERLTEVEHDSDQITHELYKKINSTFITPFDREDIYRLGSLLDDVMDHLEAVGNLLYLYGLTELPSLPREMHELVNVLDQQARLTAEAMPRLRSMRDLEDYWIECNRLENDGDQAYRMLLVRLFSGEYDALTVLKMKEVADELEAACDAFEHVANTVETIAVKES</sequence>
<dbReference type="InterPro" id="IPR018445">
    <property type="entry name" value="Put_Phosphate_transp_reg"/>
</dbReference>
<dbReference type="KEGG" id="stp:Strop_0282"/>
<evidence type="ECO:0000313" key="4">
    <source>
        <dbReference type="Proteomes" id="UP000000235"/>
    </source>
</evidence>
<dbReference type="InterPro" id="IPR052912">
    <property type="entry name" value="UPF0111_domain"/>
</dbReference>
<protein>
    <recommendedName>
        <fullName evidence="5">Phosphate transport regulator</fullName>
    </recommendedName>
</protein>
<dbReference type="PANTHER" id="PTHR37298:SF1">
    <property type="entry name" value="UPF0111 PROTEIN YKAA"/>
    <property type="match status" value="1"/>
</dbReference>
<organism evidence="3 4">
    <name type="scientific">Salinispora tropica (strain ATCC BAA-916 / DSM 44818 / JCM 13857 / NBRC 105044 / CNB-440)</name>
    <dbReference type="NCBI Taxonomy" id="369723"/>
    <lineage>
        <taxon>Bacteria</taxon>
        <taxon>Bacillati</taxon>
        <taxon>Actinomycetota</taxon>
        <taxon>Actinomycetes</taxon>
        <taxon>Micromonosporales</taxon>
        <taxon>Micromonosporaceae</taxon>
        <taxon>Salinispora</taxon>
    </lineage>
</organism>
<name>A4X1L7_SALTO</name>